<gene>
    <name evidence="7" type="ORF">EV186_102734</name>
</gene>
<evidence type="ECO:0000313" key="8">
    <source>
        <dbReference type="Proteomes" id="UP000295444"/>
    </source>
</evidence>
<evidence type="ECO:0000256" key="1">
    <source>
        <dbReference type="ARBA" id="ARBA00004141"/>
    </source>
</evidence>
<dbReference type="UniPathway" id="UPA00895"/>
<evidence type="ECO:0000259" key="6">
    <source>
        <dbReference type="Pfam" id="PF07291"/>
    </source>
</evidence>
<evidence type="ECO:0000256" key="2">
    <source>
        <dbReference type="ARBA" id="ARBA00022692"/>
    </source>
</evidence>
<feature type="transmembrane region" description="Helical" evidence="5">
    <location>
        <begin position="140"/>
        <end position="165"/>
    </location>
</feature>
<feature type="transmembrane region" description="Helical" evidence="5">
    <location>
        <begin position="71"/>
        <end position="91"/>
    </location>
</feature>
<dbReference type="Pfam" id="PF07291">
    <property type="entry name" value="MauE"/>
    <property type="match status" value="1"/>
</dbReference>
<evidence type="ECO:0000313" key="7">
    <source>
        <dbReference type="EMBL" id="TDQ00868.1"/>
    </source>
</evidence>
<organism evidence="7 8">
    <name type="scientific">Labedaea rhizosphaerae</name>
    <dbReference type="NCBI Taxonomy" id="598644"/>
    <lineage>
        <taxon>Bacteria</taxon>
        <taxon>Bacillati</taxon>
        <taxon>Actinomycetota</taxon>
        <taxon>Actinomycetes</taxon>
        <taxon>Pseudonocardiales</taxon>
        <taxon>Pseudonocardiaceae</taxon>
        <taxon>Labedaea</taxon>
    </lineage>
</organism>
<dbReference type="OrthoDB" id="3430313at2"/>
<keyword evidence="4 5" id="KW-0472">Membrane</keyword>
<feature type="transmembrane region" description="Helical" evidence="5">
    <location>
        <begin position="44"/>
        <end position="65"/>
    </location>
</feature>
<evidence type="ECO:0000256" key="5">
    <source>
        <dbReference type="SAM" id="Phobius"/>
    </source>
</evidence>
<comment type="subcellular location">
    <subcellularLocation>
        <location evidence="1">Membrane</location>
        <topology evidence="1">Multi-pass membrane protein</topology>
    </subcellularLocation>
</comment>
<feature type="domain" description="Methylamine utilisation protein MauE" evidence="6">
    <location>
        <begin position="1"/>
        <end position="128"/>
    </location>
</feature>
<dbReference type="AlphaFoldDB" id="A0A4R6SIQ1"/>
<reference evidence="7 8" key="1">
    <citation type="submission" date="2019-03" db="EMBL/GenBank/DDBJ databases">
        <title>Genomic Encyclopedia of Type Strains, Phase IV (KMG-IV): sequencing the most valuable type-strain genomes for metagenomic binning, comparative biology and taxonomic classification.</title>
        <authorList>
            <person name="Goeker M."/>
        </authorList>
    </citation>
    <scope>NUCLEOTIDE SEQUENCE [LARGE SCALE GENOMIC DNA]</scope>
    <source>
        <strain evidence="7 8">DSM 45361</strain>
    </source>
</reference>
<accession>A0A4R6SIQ1</accession>
<keyword evidence="8" id="KW-1185">Reference proteome</keyword>
<dbReference type="Proteomes" id="UP000295444">
    <property type="component" value="Unassembled WGS sequence"/>
</dbReference>
<dbReference type="RefSeq" id="WP_133849523.1">
    <property type="nucleotide sequence ID" value="NZ_SNXZ01000002.1"/>
</dbReference>
<name>A0A4R6SIQ1_LABRH</name>
<sequence length="168" mass="16993">MEYVRAGCAALFAVVFAVSAFSKLRDFGGFARSVPDFAPVPTRLVNTVAVAVVAAETAAVVLVLVPATATFGFALALALMLAFTAGITHALRRGRRTSCRCFGASNTPVSPRHIVRNLALALAAALGASAPNAALPLAGLALAALTGVVAAVLVVAIDDIAVILVRSP</sequence>
<feature type="transmembrane region" description="Helical" evidence="5">
    <location>
        <begin position="6"/>
        <end position="24"/>
    </location>
</feature>
<dbReference type="InterPro" id="IPR009908">
    <property type="entry name" value="Methylamine_util_MauE"/>
</dbReference>
<dbReference type="EMBL" id="SNXZ01000002">
    <property type="protein sequence ID" value="TDQ00868.1"/>
    <property type="molecule type" value="Genomic_DNA"/>
</dbReference>
<proteinExistence type="predicted"/>
<dbReference type="GO" id="GO:0016020">
    <property type="term" value="C:membrane"/>
    <property type="evidence" value="ECO:0007669"/>
    <property type="project" value="UniProtKB-SubCell"/>
</dbReference>
<keyword evidence="2 5" id="KW-0812">Transmembrane</keyword>
<dbReference type="GO" id="GO:0030416">
    <property type="term" value="P:methylamine metabolic process"/>
    <property type="evidence" value="ECO:0007669"/>
    <property type="project" value="InterPro"/>
</dbReference>
<evidence type="ECO:0000256" key="4">
    <source>
        <dbReference type="ARBA" id="ARBA00023136"/>
    </source>
</evidence>
<comment type="caution">
    <text evidence="7">The sequence shown here is derived from an EMBL/GenBank/DDBJ whole genome shotgun (WGS) entry which is preliminary data.</text>
</comment>
<evidence type="ECO:0000256" key="3">
    <source>
        <dbReference type="ARBA" id="ARBA00022989"/>
    </source>
</evidence>
<protein>
    <submittedName>
        <fullName evidence="7">Methylamine utilization protein MauE</fullName>
    </submittedName>
</protein>
<keyword evidence="3 5" id="KW-1133">Transmembrane helix</keyword>